<keyword evidence="2" id="KW-1133">Transmembrane helix</keyword>
<dbReference type="EMBL" id="CAJNNW010027234">
    <property type="protein sequence ID" value="CAE8690305.1"/>
    <property type="molecule type" value="Genomic_DNA"/>
</dbReference>
<proteinExistence type="predicted"/>
<sequence>MICDTSRLVHQGSFLCACESCVCGGMPVCHCVRLARCFSLRACSNPESGALGSEYGAISLPFWGLWESIFGVVIVGMSEEKRRSVLLPVCAAAGSLAVLGIAGLVPVLGLSVGLGGGWYIGRKLRGGPAAKEEAPVEVEFEDSDDESSDDDTEGEDRAAMHIEAFCAHLQVLGPDPASSGVNGELLHGEDAVLIQKGLHEAFSQMPPELVEHLFGSLAAMKEKPPSTEEVGVLGAAFAEVTSLMPPEAQAAMVRTNRSFLPSAAGPDSTK</sequence>
<organism evidence="3 4">
    <name type="scientific">Polarella glacialis</name>
    <name type="common">Dinoflagellate</name>
    <dbReference type="NCBI Taxonomy" id="89957"/>
    <lineage>
        <taxon>Eukaryota</taxon>
        <taxon>Sar</taxon>
        <taxon>Alveolata</taxon>
        <taxon>Dinophyceae</taxon>
        <taxon>Suessiales</taxon>
        <taxon>Suessiaceae</taxon>
        <taxon>Polarella</taxon>
    </lineage>
</organism>
<feature type="transmembrane region" description="Helical" evidence="2">
    <location>
        <begin position="55"/>
        <end position="77"/>
    </location>
</feature>
<evidence type="ECO:0000313" key="4">
    <source>
        <dbReference type="Proteomes" id="UP000626109"/>
    </source>
</evidence>
<feature type="region of interest" description="Disordered" evidence="1">
    <location>
        <begin position="131"/>
        <end position="155"/>
    </location>
</feature>
<accession>A0A813JZK3</accession>
<gene>
    <name evidence="3" type="ORF">PGLA2088_LOCUS26894</name>
</gene>
<dbReference type="Proteomes" id="UP000626109">
    <property type="component" value="Unassembled WGS sequence"/>
</dbReference>
<evidence type="ECO:0000256" key="1">
    <source>
        <dbReference type="SAM" id="MobiDB-lite"/>
    </source>
</evidence>
<reference evidence="3" key="1">
    <citation type="submission" date="2021-02" db="EMBL/GenBank/DDBJ databases">
        <authorList>
            <person name="Dougan E. K."/>
            <person name="Rhodes N."/>
            <person name="Thang M."/>
            <person name="Chan C."/>
        </authorList>
    </citation>
    <scope>NUCLEOTIDE SEQUENCE</scope>
</reference>
<keyword evidence="2" id="KW-0812">Transmembrane</keyword>
<dbReference type="PROSITE" id="PS51257">
    <property type="entry name" value="PROKAR_LIPOPROTEIN"/>
    <property type="match status" value="1"/>
</dbReference>
<keyword evidence="2" id="KW-0472">Membrane</keyword>
<comment type="caution">
    <text evidence="3">The sequence shown here is derived from an EMBL/GenBank/DDBJ whole genome shotgun (WGS) entry which is preliminary data.</text>
</comment>
<feature type="compositionally biased region" description="Acidic residues" evidence="1">
    <location>
        <begin position="135"/>
        <end position="154"/>
    </location>
</feature>
<dbReference type="AlphaFoldDB" id="A0A813JZK3"/>
<evidence type="ECO:0000313" key="3">
    <source>
        <dbReference type="EMBL" id="CAE8690305.1"/>
    </source>
</evidence>
<name>A0A813JZK3_POLGL</name>
<feature type="transmembrane region" description="Helical" evidence="2">
    <location>
        <begin position="89"/>
        <end position="120"/>
    </location>
</feature>
<evidence type="ECO:0000256" key="2">
    <source>
        <dbReference type="SAM" id="Phobius"/>
    </source>
</evidence>
<protein>
    <submittedName>
        <fullName evidence="3">Uncharacterized protein</fullName>
    </submittedName>
</protein>